<comment type="caution">
    <text evidence="1">The sequence shown here is derived from an EMBL/GenBank/DDBJ whole genome shotgun (WGS) entry which is preliminary data.</text>
</comment>
<dbReference type="Proteomes" id="UP001230649">
    <property type="component" value="Unassembled WGS sequence"/>
</dbReference>
<dbReference type="EMBL" id="JASBWS010000065">
    <property type="protein sequence ID" value="KAJ9102196.1"/>
    <property type="molecule type" value="Genomic_DNA"/>
</dbReference>
<protein>
    <submittedName>
        <fullName evidence="1">Uncharacterized protein</fullName>
    </submittedName>
</protein>
<sequence length="161" mass="17763">MADLGESHVKRGSLRRRITGPSMEEHMSSEEREAQQAQENARQRSGEDDTAGPPSTQRPVQAIDHAEANETNDDAQDSATKENAAERNREDYDADAFAHPASKEPQRIIWLPEDELGLAVAEVQDNQSIGILSTTKDAVLDNKGKVEIYGPPPDHFESTDE</sequence>
<proteinExistence type="predicted"/>
<organism evidence="1 2">
    <name type="scientific">Naganishia adeliensis</name>
    <dbReference type="NCBI Taxonomy" id="92952"/>
    <lineage>
        <taxon>Eukaryota</taxon>
        <taxon>Fungi</taxon>
        <taxon>Dikarya</taxon>
        <taxon>Basidiomycota</taxon>
        <taxon>Agaricomycotina</taxon>
        <taxon>Tremellomycetes</taxon>
        <taxon>Filobasidiales</taxon>
        <taxon>Filobasidiaceae</taxon>
        <taxon>Naganishia</taxon>
    </lineage>
</organism>
<accession>A0ACC2VTT9</accession>
<evidence type="ECO:0000313" key="1">
    <source>
        <dbReference type="EMBL" id="KAJ9102196.1"/>
    </source>
</evidence>
<evidence type="ECO:0000313" key="2">
    <source>
        <dbReference type="Proteomes" id="UP001230649"/>
    </source>
</evidence>
<keyword evidence="2" id="KW-1185">Reference proteome</keyword>
<reference evidence="1" key="1">
    <citation type="submission" date="2023-04" db="EMBL/GenBank/DDBJ databases">
        <title>Draft Genome sequencing of Naganishia species isolated from polar environments using Oxford Nanopore Technology.</title>
        <authorList>
            <person name="Leo P."/>
            <person name="Venkateswaran K."/>
        </authorList>
    </citation>
    <scope>NUCLEOTIDE SEQUENCE</scope>
    <source>
        <strain evidence="1">MNA-CCFEE 5262</strain>
    </source>
</reference>
<name>A0ACC2VTT9_9TREE</name>
<gene>
    <name evidence="1" type="ORF">QFC20_005025</name>
</gene>